<protein>
    <submittedName>
        <fullName evidence="3">Uncharacterized protein</fullName>
    </submittedName>
</protein>
<sequence length="314" mass="33296">MKHFEPVVKKSASYSILFLKDDSKVVRFRLKPFWIKFLALVFIVFSGASGTAGYAAHYYWKKYQVLQHERTELAEKLGENRRQLGRFAGVERIKEATMPRSTMTGVTAIAAGPEGANGNGVESPQNGAATALPDTAATPPASAPPAAAAPASPASGTAQAGVAQAAAPTGDSAASTPQAAPPVDAATPAPSGAQAAATPETGEKEHPALISEVQIRPAGNKTFRLAFDLSNRDQQVRLNGRVQVAVSTKSGGRIEITQINKDSLRFIINNYKRVTTEFVLPGETKTEEITRLYLTVTAEDQPSVTYSFPVPSAS</sequence>
<keyword evidence="2" id="KW-0472">Membrane</keyword>
<evidence type="ECO:0000313" key="3">
    <source>
        <dbReference type="EMBL" id="SBW05117.1"/>
    </source>
</evidence>
<proteinExistence type="predicted"/>
<feature type="compositionally biased region" description="Low complexity" evidence="1">
    <location>
        <begin position="177"/>
        <end position="199"/>
    </location>
</feature>
<evidence type="ECO:0000256" key="2">
    <source>
        <dbReference type="SAM" id="Phobius"/>
    </source>
</evidence>
<dbReference type="EMBL" id="FLUQ01000002">
    <property type="protein sequence ID" value="SBW05117.1"/>
    <property type="molecule type" value="Genomic_DNA"/>
</dbReference>
<organism evidence="3">
    <name type="scientific">uncultured delta proteobacterium</name>
    <dbReference type="NCBI Taxonomy" id="34034"/>
    <lineage>
        <taxon>Bacteria</taxon>
        <taxon>Deltaproteobacteria</taxon>
        <taxon>environmental samples</taxon>
    </lineage>
</organism>
<reference evidence="3" key="1">
    <citation type="submission" date="2016-04" db="EMBL/GenBank/DDBJ databases">
        <authorList>
            <person name="Evans L.H."/>
            <person name="Alamgir A."/>
            <person name="Owens N."/>
            <person name="Weber N.D."/>
            <person name="Virtaneva K."/>
            <person name="Barbian K."/>
            <person name="Babar A."/>
            <person name="Rosenke K."/>
        </authorList>
    </citation>
    <scope>NUCLEOTIDE SEQUENCE</scope>
    <source>
        <strain evidence="3">86</strain>
    </source>
</reference>
<feature type="transmembrane region" description="Helical" evidence="2">
    <location>
        <begin position="37"/>
        <end position="60"/>
    </location>
</feature>
<feature type="compositionally biased region" description="Low complexity" evidence="1">
    <location>
        <begin position="127"/>
        <end position="167"/>
    </location>
</feature>
<dbReference type="AlphaFoldDB" id="A0A212K0C0"/>
<keyword evidence="2" id="KW-1133">Transmembrane helix</keyword>
<accession>A0A212K0C0</accession>
<evidence type="ECO:0000256" key="1">
    <source>
        <dbReference type="SAM" id="MobiDB-lite"/>
    </source>
</evidence>
<name>A0A212K0C0_9DELT</name>
<keyword evidence="2" id="KW-0812">Transmembrane</keyword>
<feature type="region of interest" description="Disordered" evidence="1">
    <location>
        <begin position="110"/>
        <end position="204"/>
    </location>
</feature>
<gene>
    <name evidence="3" type="ORF">KL86DPRO_20432</name>
</gene>